<dbReference type="CDD" id="cd00054">
    <property type="entry name" value="EGF_CA"/>
    <property type="match status" value="1"/>
</dbReference>
<dbReference type="Proteomes" id="UP000225706">
    <property type="component" value="Unassembled WGS sequence"/>
</dbReference>
<proteinExistence type="predicted"/>
<gene>
    <name evidence="3" type="ORF">AWC38_SpisGene21629</name>
</gene>
<dbReference type="EMBL" id="LSMT01000816">
    <property type="protein sequence ID" value="PFX14235.1"/>
    <property type="molecule type" value="Genomic_DNA"/>
</dbReference>
<dbReference type="SUPFAM" id="SSF57196">
    <property type="entry name" value="EGF/Laminin"/>
    <property type="match status" value="1"/>
</dbReference>
<protein>
    <recommendedName>
        <fullName evidence="2">EGF-like domain-containing protein</fullName>
    </recommendedName>
</protein>
<evidence type="ECO:0000256" key="1">
    <source>
        <dbReference type="PROSITE-ProRule" id="PRU00076"/>
    </source>
</evidence>
<reference evidence="4" key="1">
    <citation type="journal article" date="2017" name="bioRxiv">
        <title>Comparative analysis of the genomes of Stylophora pistillata and Acropora digitifera provides evidence for extensive differences between species of corals.</title>
        <authorList>
            <person name="Voolstra C.R."/>
            <person name="Li Y."/>
            <person name="Liew Y.J."/>
            <person name="Baumgarten S."/>
            <person name="Zoccola D."/>
            <person name="Flot J.-F."/>
            <person name="Tambutte S."/>
            <person name="Allemand D."/>
            <person name="Aranda M."/>
        </authorList>
    </citation>
    <scope>NUCLEOTIDE SEQUENCE [LARGE SCALE GENOMIC DNA]</scope>
</reference>
<keyword evidence="1" id="KW-0245">EGF-like domain</keyword>
<dbReference type="OrthoDB" id="9329393at2759"/>
<evidence type="ECO:0000313" key="4">
    <source>
        <dbReference type="Proteomes" id="UP000225706"/>
    </source>
</evidence>
<sequence length="239" mass="26855">MKMDFCENMCYMEPDCVSINLEKRAGGNGGYKCELNNVTHEGHERELKREDHYFYRAADSACFDSPCGNKATCQSGFTDKGYRCLCTSGFKGPNCKKASPITSCMEQYEKDWSSKSEVYPLTFGSQKIPVYFHMGGFSCGDRGWTLATKTDGEKRTFYYDSHFWSNRNSSNLVGGKTGFDSARIGFLGNNEGDCFTPDSRIGFNTGGYHDDSKTCRNEARYGGDDGWKHIKPMGYVLVQ</sequence>
<keyword evidence="1" id="KW-1015">Disulfide bond</keyword>
<name>A0A2B4RD61_STYPI</name>
<evidence type="ECO:0000259" key="2">
    <source>
        <dbReference type="PROSITE" id="PS50026"/>
    </source>
</evidence>
<feature type="disulfide bond" evidence="1">
    <location>
        <begin position="67"/>
        <end position="84"/>
    </location>
</feature>
<comment type="caution">
    <text evidence="3">The sequence shown here is derived from an EMBL/GenBank/DDBJ whole genome shotgun (WGS) entry which is preliminary data.</text>
</comment>
<dbReference type="Gene3D" id="2.10.25.10">
    <property type="entry name" value="Laminin"/>
    <property type="match status" value="1"/>
</dbReference>
<evidence type="ECO:0000313" key="3">
    <source>
        <dbReference type="EMBL" id="PFX14235.1"/>
    </source>
</evidence>
<keyword evidence="4" id="KW-1185">Reference proteome</keyword>
<dbReference type="PROSITE" id="PS01186">
    <property type="entry name" value="EGF_2"/>
    <property type="match status" value="1"/>
</dbReference>
<feature type="domain" description="EGF-like" evidence="2">
    <location>
        <begin position="58"/>
        <end position="96"/>
    </location>
</feature>
<dbReference type="PROSITE" id="PS00022">
    <property type="entry name" value="EGF_1"/>
    <property type="match status" value="1"/>
</dbReference>
<dbReference type="InterPro" id="IPR000742">
    <property type="entry name" value="EGF"/>
</dbReference>
<accession>A0A2B4RD61</accession>
<organism evidence="3 4">
    <name type="scientific">Stylophora pistillata</name>
    <name type="common">Smooth cauliflower coral</name>
    <dbReference type="NCBI Taxonomy" id="50429"/>
    <lineage>
        <taxon>Eukaryota</taxon>
        <taxon>Metazoa</taxon>
        <taxon>Cnidaria</taxon>
        <taxon>Anthozoa</taxon>
        <taxon>Hexacorallia</taxon>
        <taxon>Scleractinia</taxon>
        <taxon>Astrocoeniina</taxon>
        <taxon>Pocilloporidae</taxon>
        <taxon>Stylophora</taxon>
    </lineage>
</organism>
<comment type="caution">
    <text evidence="1">Lacks conserved residue(s) required for the propagation of feature annotation.</text>
</comment>
<dbReference type="SMART" id="SM00181">
    <property type="entry name" value="EGF"/>
    <property type="match status" value="1"/>
</dbReference>
<feature type="disulfide bond" evidence="1">
    <location>
        <begin position="86"/>
        <end position="95"/>
    </location>
</feature>
<dbReference type="PROSITE" id="PS50026">
    <property type="entry name" value="EGF_3"/>
    <property type="match status" value="1"/>
</dbReference>
<dbReference type="AlphaFoldDB" id="A0A2B4RD61"/>